<dbReference type="InterPro" id="IPR036425">
    <property type="entry name" value="MoaB/Mog-like_dom_sf"/>
</dbReference>
<dbReference type="STRING" id="1293036.GCA_001315825_00005"/>
<proteinExistence type="predicted"/>
<reference evidence="2 3" key="1">
    <citation type="submission" date="2018-05" db="EMBL/GenBank/DDBJ databases">
        <title>Complete Genome Sequences of Extremely Thermoacidophilic, Metal-Mobilizing Type-Strain Members of the Archaeal Family Sulfolobaceae: Acidianus brierleyi DSM-1651T, Acidianus sulfidivorans DSM-18786T, Metallosphaera hakonensis DSM-7519T, and Metallosphaera prunae DSM-10039T.</title>
        <authorList>
            <person name="Counts J.A."/>
            <person name="Kelly R.M."/>
        </authorList>
    </citation>
    <scope>NUCLEOTIDE SEQUENCE [LARGE SCALE GENOMIC DNA]</scope>
    <source>
        <strain evidence="2 3">HO1-1</strain>
    </source>
</reference>
<dbReference type="KEGG" id="mhk:DFR87_08380"/>
<evidence type="ECO:0000313" key="3">
    <source>
        <dbReference type="Proteomes" id="UP000247586"/>
    </source>
</evidence>
<dbReference type="InterPro" id="IPR001453">
    <property type="entry name" value="MoaB/Mog_dom"/>
</dbReference>
<dbReference type="CDD" id="cd00887">
    <property type="entry name" value="MoeA"/>
    <property type="match status" value="1"/>
</dbReference>
<dbReference type="GeneID" id="36835352"/>
<dbReference type="InterPro" id="IPR036688">
    <property type="entry name" value="MoeA_C_domain_IV_sf"/>
</dbReference>
<reference evidence="3" key="2">
    <citation type="submission" date="2020-03" db="EMBL/GenBank/DDBJ databases">
        <title>Complete Genome Sequences of Extremely Thermoacidophilic, Metal-Mobilizing Type-Strain Members of the Archaeal Family Sulfolobaceae: Acidianus brierleyi DSM-1651T, Acidianus sulfidivorans DSM-18786T, Metallosphaera hakonensis DSM-7519T, and Metallosphaera prunae DSM-10039T.</title>
        <authorList>
            <person name="Counts J.A."/>
            <person name="Kelly R.M."/>
        </authorList>
    </citation>
    <scope>NUCLEOTIDE SEQUENCE [LARGE SCALE GENOMIC DNA]</scope>
    <source>
        <strain evidence="3">HO1-1</strain>
    </source>
</reference>
<dbReference type="PANTHER" id="PTHR10192:SF19">
    <property type="entry name" value="MOLYBDOPTERIN BIOSYNTHESIS PROTEIN MJ0666-RELATED"/>
    <property type="match status" value="1"/>
</dbReference>
<dbReference type="Proteomes" id="UP000247586">
    <property type="component" value="Chromosome"/>
</dbReference>
<evidence type="ECO:0000259" key="1">
    <source>
        <dbReference type="SMART" id="SM00852"/>
    </source>
</evidence>
<gene>
    <name evidence="2" type="ORF">DFR87_08380</name>
</gene>
<dbReference type="AlphaFoldDB" id="A0A2U9IUP7"/>
<dbReference type="Gene3D" id="3.90.105.10">
    <property type="entry name" value="Molybdopterin biosynthesis moea protein, domain 2"/>
    <property type="match status" value="1"/>
</dbReference>
<dbReference type="SUPFAM" id="SSF63882">
    <property type="entry name" value="MoeA N-terminal region -like"/>
    <property type="match status" value="1"/>
</dbReference>
<accession>A0A2U9IUP7</accession>
<name>A0A2U9IUP7_9CREN</name>
<dbReference type="OrthoDB" id="31371at2157"/>
<dbReference type="InterPro" id="IPR036135">
    <property type="entry name" value="MoeA_linker/N_sf"/>
</dbReference>
<dbReference type="InterPro" id="IPR005110">
    <property type="entry name" value="MoeA_linker/N"/>
</dbReference>
<dbReference type="Pfam" id="PF03453">
    <property type="entry name" value="MoeA_N"/>
    <property type="match status" value="1"/>
</dbReference>
<reference evidence="3" key="3">
    <citation type="submission" date="2020-03" db="EMBL/GenBank/DDBJ databases">
        <title>Sequencing and Assembly of Multiple Reported Metal-Biooxidizing Members of the Extremely Thermoacidophilic Archaeal Family Sulfolobaceae.</title>
        <authorList>
            <person name="Counts J.A."/>
            <person name="Kelly R.M."/>
        </authorList>
    </citation>
    <scope>NUCLEOTIDE SEQUENCE [LARGE SCALE GENOMIC DNA]</scope>
    <source>
        <strain evidence="3">HO1-1</strain>
    </source>
</reference>
<dbReference type="GO" id="GO:0005737">
    <property type="term" value="C:cytoplasm"/>
    <property type="evidence" value="ECO:0007669"/>
    <property type="project" value="TreeGrafter"/>
</dbReference>
<organism evidence="2 3">
    <name type="scientific">Metallosphaera hakonensis JCM 8857 = DSM 7519</name>
    <dbReference type="NCBI Taxonomy" id="1293036"/>
    <lineage>
        <taxon>Archaea</taxon>
        <taxon>Thermoproteota</taxon>
        <taxon>Thermoprotei</taxon>
        <taxon>Sulfolobales</taxon>
        <taxon>Sulfolobaceae</taxon>
        <taxon>Metallosphaera</taxon>
    </lineage>
</organism>
<keyword evidence="2" id="KW-0808">Transferase</keyword>
<feature type="domain" description="MoaB/Mog" evidence="1">
    <location>
        <begin position="175"/>
        <end position="308"/>
    </location>
</feature>
<dbReference type="PANTHER" id="PTHR10192">
    <property type="entry name" value="MOLYBDOPTERIN BIOSYNTHESIS PROTEIN"/>
    <property type="match status" value="1"/>
</dbReference>
<dbReference type="RefSeq" id="WP_054835975.1">
    <property type="nucleotide sequence ID" value="NZ_BBBA01000001.1"/>
</dbReference>
<dbReference type="GO" id="GO:0006777">
    <property type="term" value="P:Mo-molybdopterin cofactor biosynthetic process"/>
    <property type="evidence" value="ECO:0007669"/>
    <property type="project" value="TreeGrafter"/>
</dbReference>
<dbReference type="GO" id="GO:0061599">
    <property type="term" value="F:molybdopterin molybdotransferase activity"/>
    <property type="evidence" value="ECO:0007669"/>
    <property type="project" value="TreeGrafter"/>
</dbReference>
<dbReference type="InterPro" id="IPR038987">
    <property type="entry name" value="MoeA-like"/>
</dbReference>
<evidence type="ECO:0000313" key="2">
    <source>
        <dbReference type="EMBL" id="AWR99702.1"/>
    </source>
</evidence>
<sequence length="385" mass="42492">MLIQIDEARSIIDGLKLAPAKAKPMDVVSAIGKILSHDVYALMDTPSRDVSAMDGFAFRIDDLQREGRLRVVGKLYPFQKNPPELGKNEAYYVTTGAPIPIGADVVARIEYTRLDDDILTVNGPISKFKDIRFRGEDVKRGQLLIPKGTLLTPYHLAVLIQQGISEVEVVDVSFCIFGNGDEVVAWGDHGDGIPDSISPVFMKLLERFGTVHYQGVAKDDLDDVKKMLSRCLSYDFIISIGGSSVGEKDFVKRAISDMGKLLFEGVSTNVIKRGGLGIILGKPVLVLPGQIVSAITSFHEHGLHLLSRMVGVELREFVRVHLGLSLQVDHKMDTTYLVRIEGDRAVPLRWGVGLYSELSKASGFTILKRGRSYVEGEEIIVQRFL</sequence>
<dbReference type="Pfam" id="PF00994">
    <property type="entry name" value="MoCF_biosynth"/>
    <property type="match status" value="1"/>
</dbReference>
<dbReference type="Gene3D" id="3.40.980.10">
    <property type="entry name" value="MoaB/Mog-like domain"/>
    <property type="match status" value="1"/>
</dbReference>
<keyword evidence="3" id="KW-1185">Reference proteome</keyword>
<dbReference type="SMART" id="SM00852">
    <property type="entry name" value="MoCF_biosynth"/>
    <property type="match status" value="1"/>
</dbReference>
<dbReference type="Gene3D" id="2.170.190.11">
    <property type="entry name" value="Molybdopterin biosynthesis moea protein, domain 3"/>
    <property type="match status" value="1"/>
</dbReference>
<dbReference type="Gene3D" id="2.40.340.10">
    <property type="entry name" value="MoeA, C-terminal, domain IV"/>
    <property type="match status" value="1"/>
</dbReference>
<protein>
    <submittedName>
        <fullName evidence="2">Molybdopterin molybdenumtransferase MoeA</fullName>
    </submittedName>
</protein>
<dbReference type="EMBL" id="CP029287">
    <property type="protein sequence ID" value="AWR99702.1"/>
    <property type="molecule type" value="Genomic_DNA"/>
</dbReference>
<dbReference type="SUPFAM" id="SSF53218">
    <property type="entry name" value="Molybdenum cofactor biosynthesis proteins"/>
    <property type="match status" value="1"/>
</dbReference>